<evidence type="ECO:0000256" key="4">
    <source>
        <dbReference type="ARBA" id="ARBA00023012"/>
    </source>
</evidence>
<dbReference type="InterPro" id="IPR011006">
    <property type="entry name" value="CheY-like_superfamily"/>
</dbReference>
<keyword evidence="11" id="KW-1185">Reference proteome</keyword>
<evidence type="ECO:0000313" key="11">
    <source>
        <dbReference type="Proteomes" id="UP000000692"/>
    </source>
</evidence>
<dbReference type="CDD" id="cd00009">
    <property type="entry name" value="AAA"/>
    <property type="match status" value="1"/>
</dbReference>
<name>F9Y813_KETVW</name>
<dbReference type="PATRIC" id="fig|759362.5.peg.1336"/>
<dbReference type="Proteomes" id="UP000000692">
    <property type="component" value="Chromosome"/>
</dbReference>
<dbReference type="SMART" id="SM00448">
    <property type="entry name" value="REC"/>
    <property type="match status" value="1"/>
</dbReference>
<evidence type="ECO:0000256" key="7">
    <source>
        <dbReference type="PROSITE-ProRule" id="PRU00169"/>
    </source>
</evidence>
<dbReference type="KEGG" id="kvl:KVU_1300"/>
<dbReference type="GO" id="GO:0000160">
    <property type="term" value="P:phosphorelay signal transduction system"/>
    <property type="evidence" value="ECO:0007669"/>
    <property type="project" value="UniProtKB-KW"/>
</dbReference>
<dbReference type="Gene3D" id="3.40.50.300">
    <property type="entry name" value="P-loop containing nucleotide triphosphate hydrolases"/>
    <property type="match status" value="1"/>
</dbReference>
<dbReference type="PROSITE" id="PS50110">
    <property type="entry name" value="RESPONSE_REGULATORY"/>
    <property type="match status" value="1"/>
</dbReference>
<dbReference type="EMBL" id="CP002018">
    <property type="protein sequence ID" value="AEM41139.1"/>
    <property type="molecule type" value="Genomic_DNA"/>
</dbReference>
<reference evidence="10 11" key="1">
    <citation type="journal article" date="2011" name="J. Bacteriol.">
        <title>Complete genome sequence of the industrial strain Ketogulonicigenium vulgare WSH-001.</title>
        <authorList>
            <person name="Liu L."/>
            <person name="Li Y."/>
            <person name="Zhang J."/>
            <person name="Zhou Z."/>
            <person name="Liu J."/>
            <person name="Li X."/>
            <person name="Zhou J."/>
            <person name="Du G."/>
            <person name="Wang L."/>
            <person name="Chen J."/>
        </authorList>
    </citation>
    <scope>NUCLEOTIDE SEQUENCE [LARGE SCALE GENOMIC DNA]</scope>
    <source>
        <strain evidence="10 11">WSH-001</strain>
    </source>
</reference>
<dbReference type="InterPro" id="IPR002078">
    <property type="entry name" value="Sigma_54_int"/>
</dbReference>
<dbReference type="PANTHER" id="PTHR32071:SF57">
    <property type="entry name" value="C4-DICARBOXYLATE TRANSPORT TRANSCRIPTIONAL REGULATORY PROTEIN DCTD"/>
    <property type="match status" value="1"/>
</dbReference>
<dbReference type="InterPro" id="IPR001789">
    <property type="entry name" value="Sig_transdc_resp-reg_receiver"/>
</dbReference>
<dbReference type="SUPFAM" id="SSF52172">
    <property type="entry name" value="CheY-like"/>
    <property type="match status" value="1"/>
</dbReference>
<dbReference type="SUPFAM" id="SSF52540">
    <property type="entry name" value="P-loop containing nucleoside triphosphate hydrolases"/>
    <property type="match status" value="1"/>
</dbReference>
<dbReference type="AlphaFoldDB" id="F9Y813"/>
<dbReference type="Pfam" id="PF25601">
    <property type="entry name" value="AAA_lid_14"/>
    <property type="match status" value="1"/>
</dbReference>
<sequence>MTDLSLIRLVDDDPALRTALSQALRIAGFTVEAFDGAEAALAGLDDSYPGVVLSDVRMPGTDGLELHRRLHAMDPELPVILLTGHGDVAMAVAAIRAGAWDFLTKPVGTDALVAALRRALLARGLVLENRYLRHLPRAVAEPGVLLGTSAAITQLREAAQRLGEASADVLITGPSGAGKKAMARAIHAAGPRRGRAFVHVACDSLDEARFDLEFLGAEAGHAGTPRHARTIGRFEQAHRGILLLHNVDLLPLSLQARIAHVIEARSFYALGATVARPLDLQILAITRADLAAAMAEGRFRADLYYRLSGVSLSMPPLAERRDDIPALFRHFLIAACGRLGVSVPALTPAVQARLSAHNWPGNARELEQFAAAQALGLPALPAGLMDAAADMNLPALVAQYEAGILRAVLQATAGNATLAMTRLGLARKTFYDKLNRHGIRPDQFRADSSETGS</sequence>
<evidence type="ECO:0000256" key="3">
    <source>
        <dbReference type="ARBA" id="ARBA00022840"/>
    </source>
</evidence>
<accession>F9Y813</accession>
<dbReference type="InterPro" id="IPR009057">
    <property type="entry name" value="Homeodomain-like_sf"/>
</dbReference>
<keyword evidence="3" id="KW-0067">ATP-binding</keyword>
<dbReference type="Gene3D" id="1.10.8.60">
    <property type="match status" value="1"/>
</dbReference>
<dbReference type="eggNOG" id="COG2204">
    <property type="taxonomic scope" value="Bacteria"/>
</dbReference>
<dbReference type="InterPro" id="IPR058031">
    <property type="entry name" value="AAA_lid_NorR"/>
</dbReference>
<dbReference type="FunFam" id="3.40.50.2300:FF:000018">
    <property type="entry name" value="DNA-binding transcriptional regulator NtrC"/>
    <property type="match status" value="1"/>
</dbReference>
<protein>
    <submittedName>
        <fullName evidence="10">Two-component DctB-like protein sigma-54 specific transcriptional regulator, Fis subfamily protein</fullName>
    </submittedName>
</protein>
<keyword evidence="6" id="KW-0804">Transcription</keyword>
<gene>
    <name evidence="10" type="ordered locus">KVU_1300</name>
</gene>
<dbReference type="GO" id="GO:0005524">
    <property type="term" value="F:ATP binding"/>
    <property type="evidence" value="ECO:0007669"/>
    <property type="project" value="UniProtKB-KW"/>
</dbReference>
<proteinExistence type="predicted"/>
<dbReference type="OrthoDB" id="9802388at2"/>
<feature type="domain" description="Response regulatory" evidence="9">
    <location>
        <begin position="6"/>
        <end position="120"/>
    </location>
</feature>
<keyword evidence="2" id="KW-0547">Nucleotide-binding</keyword>
<dbReference type="RefSeq" id="WP_014537810.1">
    <property type="nucleotide sequence ID" value="NC_017384.1"/>
</dbReference>
<evidence type="ECO:0000256" key="2">
    <source>
        <dbReference type="ARBA" id="ARBA00022741"/>
    </source>
</evidence>
<evidence type="ECO:0000259" key="8">
    <source>
        <dbReference type="PROSITE" id="PS50045"/>
    </source>
</evidence>
<dbReference type="SUPFAM" id="SSF46689">
    <property type="entry name" value="Homeodomain-like"/>
    <property type="match status" value="1"/>
</dbReference>
<dbReference type="HOGENOM" id="CLU_000445_0_5_5"/>
<organism evidence="10 11">
    <name type="scientific">Ketogulonicigenium vulgare (strain WSH-001)</name>
    <dbReference type="NCBI Taxonomy" id="759362"/>
    <lineage>
        <taxon>Bacteria</taxon>
        <taxon>Pseudomonadati</taxon>
        <taxon>Pseudomonadota</taxon>
        <taxon>Alphaproteobacteria</taxon>
        <taxon>Rhodobacterales</taxon>
        <taxon>Roseobacteraceae</taxon>
        <taxon>Ketogulonicigenium</taxon>
    </lineage>
</organism>
<evidence type="ECO:0000256" key="1">
    <source>
        <dbReference type="ARBA" id="ARBA00022553"/>
    </source>
</evidence>
<dbReference type="GO" id="GO:0006355">
    <property type="term" value="P:regulation of DNA-templated transcription"/>
    <property type="evidence" value="ECO:0007669"/>
    <property type="project" value="InterPro"/>
</dbReference>
<dbReference type="PANTHER" id="PTHR32071">
    <property type="entry name" value="TRANSCRIPTIONAL REGULATORY PROTEIN"/>
    <property type="match status" value="1"/>
</dbReference>
<evidence type="ECO:0000256" key="5">
    <source>
        <dbReference type="ARBA" id="ARBA00023015"/>
    </source>
</evidence>
<dbReference type="Pfam" id="PF00158">
    <property type="entry name" value="Sigma54_activat"/>
    <property type="match status" value="1"/>
</dbReference>
<dbReference type="Gene3D" id="3.40.50.2300">
    <property type="match status" value="1"/>
</dbReference>
<evidence type="ECO:0000256" key="6">
    <source>
        <dbReference type="ARBA" id="ARBA00023163"/>
    </source>
</evidence>
<dbReference type="Gene3D" id="1.10.10.60">
    <property type="entry name" value="Homeodomain-like"/>
    <property type="match status" value="1"/>
</dbReference>
<keyword evidence="1 7" id="KW-0597">Phosphoprotein</keyword>
<feature type="modified residue" description="4-aspartylphosphate" evidence="7">
    <location>
        <position position="55"/>
    </location>
</feature>
<evidence type="ECO:0000313" key="10">
    <source>
        <dbReference type="EMBL" id="AEM41139.1"/>
    </source>
</evidence>
<dbReference type="Pfam" id="PF00072">
    <property type="entry name" value="Response_reg"/>
    <property type="match status" value="1"/>
</dbReference>
<keyword evidence="5" id="KW-0805">Transcription regulation</keyword>
<feature type="domain" description="Sigma-54 factor interaction" evidence="8">
    <location>
        <begin position="145"/>
        <end position="375"/>
    </location>
</feature>
<evidence type="ECO:0000259" key="9">
    <source>
        <dbReference type="PROSITE" id="PS50110"/>
    </source>
</evidence>
<dbReference type="PROSITE" id="PS50045">
    <property type="entry name" value="SIGMA54_INTERACT_4"/>
    <property type="match status" value="1"/>
</dbReference>
<dbReference type="InterPro" id="IPR027417">
    <property type="entry name" value="P-loop_NTPase"/>
</dbReference>
<keyword evidence="4" id="KW-0902">Two-component regulatory system</keyword>